<keyword evidence="9" id="KW-0067">ATP-binding</keyword>
<keyword evidence="13" id="KW-1185">Reference proteome</keyword>
<evidence type="ECO:0000313" key="12">
    <source>
        <dbReference type="EMBL" id="MBC3863138.1"/>
    </source>
</evidence>
<dbReference type="CDD" id="cd00082">
    <property type="entry name" value="HisKA"/>
    <property type="match status" value="1"/>
</dbReference>
<dbReference type="AlphaFoldDB" id="A0A923HR25"/>
<dbReference type="InterPro" id="IPR005467">
    <property type="entry name" value="His_kinase_dom"/>
</dbReference>
<evidence type="ECO:0000256" key="5">
    <source>
        <dbReference type="ARBA" id="ARBA00022553"/>
    </source>
</evidence>
<evidence type="ECO:0000256" key="6">
    <source>
        <dbReference type="ARBA" id="ARBA00022679"/>
    </source>
</evidence>
<evidence type="ECO:0000256" key="2">
    <source>
        <dbReference type="ARBA" id="ARBA00004651"/>
    </source>
</evidence>
<dbReference type="PANTHER" id="PTHR44936:SF10">
    <property type="entry name" value="SENSOR PROTEIN RSTB"/>
    <property type="match status" value="1"/>
</dbReference>
<name>A0A923HR25_9BURK</name>
<proteinExistence type="predicted"/>
<evidence type="ECO:0000256" key="8">
    <source>
        <dbReference type="ARBA" id="ARBA00022777"/>
    </source>
</evidence>
<keyword evidence="6" id="KW-0808">Transferase</keyword>
<dbReference type="Gene3D" id="3.30.565.10">
    <property type="entry name" value="Histidine kinase-like ATPase, C-terminal domain"/>
    <property type="match status" value="1"/>
</dbReference>
<organism evidence="12 13">
    <name type="scientific">Undibacterium jejuense</name>
    <dbReference type="NCBI Taxonomy" id="1344949"/>
    <lineage>
        <taxon>Bacteria</taxon>
        <taxon>Pseudomonadati</taxon>
        <taxon>Pseudomonadota</taxon>
        <taxon>Betaproteobacteria</taxon>
        <taxon>Burkholderiales</taxon>
        <taxon>Oxalobacteraceae</taxon>
        <taxon>Undibacterium</taxon>
    </lineage>
</organism>
<dbReference type="SMART" id="SM00387">
    <property type="entry name" value="HATPase_c"/>
    <property type="match status" value="1"/>
</dbReference>
<dbReference type="InterPro" id="IPR036890">
    <property type="entry name" value="HATPase_C_sf"/>
</dbReference>
<evidence type="ECO:0000313" key="13">
    <source>
        <dbReference type="Proteomes" id="UP000634011"/>
    </source>
</evidence>
<dbReference type="Gene3D" id="1.10.287.130">
    <property type="match status" value="1"/>
</dbReference>
<dbReference type="GO" id="GO:0005886">
    <property type="term" value="C:plasma membrane"/>
    <property type="evidence" value="ECO:0007669"/>
    <property type="project" value="UniProtKB-SubCell"/>
</dbReference>
<dbReference type="SUPFAM" id="SSF47384">
    <property type="entry name" value="Homodimeric domain of signal transducing histidine kinase"/>
    <property type="match status" value="1"/>
</dbReference>
<dbReference type="Pfam" id="PF02518">
    <property type="entry name" value="HATPase_c"/>
    <property type="match status" value="1"/>
</dbReference>
<evidence type="ECO:0000256" key="4">
    <source>
        <dbReference type="ARBA" id="ARBA00022475"/>
    </source>
</evidence>
<dbReference type="EMBL" id="JACOFV010000012">
    <property type="protein sequence ID" value="MBC3863138.1"/>
    <property type="molecule type" value="Genomic_DNA"/>
</dbReference>
<dbReference type="RefSeq" id="WP_186913081.1">
    <property type="nucleotide sequence ID" value="NZ_JACOFV010000012.1"/>
</dbReference>
<dbReference type="Pfam" id="PF25323">
    <property type="entry name" value="6TM_PilS"/>
    <property type="match status" value="1"/>
</dbReference>
<dbReference type="PRINTS" id="PR00344">
    <property type="entry name" value="BCTRLSENSOR"/>
</dbReference>
<feature type="transmembrane region" description="Helical" evidence="10">
    <location>
        <begin position="147"/>
        <end position="166"/>
    </location>
</feature>
<feature type="transmembrane region" description="Helical" evidence="10">
    <location>
        <begin position="68"/>
        <end position="87"/>
    </location>
</feature>
<dbReference type="PROSITE" id="PS50109">
    <property type="entry name" value="HIS_KIN"/>
    <property type="match status" value="1"/>
</dbReference>
<protein>
    <recommendedName>
        <fullName evidence="3">histidine kinase</fullName>
        <ecNumber evidence="3">2.7.13.3</ecNumber>
    </recommendedName>
</protein>
<keyword evidence="7" id="KW-0547">Nucleotide-binding</keyword>
<keyword evidence="10" id="KW-0472">Membrane</keyword>
<evidence type="ECO:0000256" key="3">
    <source>
        <dbReference type="ARBA" id="ARBA00012438"/>
    </source>
</evidence>
<feature type="transmembrane region" description="Helical" evidence="10">
    <location>
        <begin position="178"/>
        <end position="199"/>
    </location>
</feature>
<evidence type="ECO:0000256" key="10">
    <source>
        <dbReference type="SAM" id="Phobius"/>
    </source>
</evidence>
<dbReference type="GO" id="GO:0000155">
    <property type="term" value="F:phosphorelay sensor kinase activity"/>
    <property type="evidence" value="ECO:0007669"/>
    <property type="project" value="InterPro"/>
</dbReference>
<dbReference type="InterPro" id="IPR036097">
    <property type="entry name" value="HisK_dim/P_sf"/>
</dbReference>
<dbReference type="InterPro" id="IPR050980">
    <property type="entry name" value="2C_sensor_his_kinase"/>
</dbReference>
<feature type="transmembrane region" description="Helical" evidence="10">
    <location>
        <begin position="99"/>
        <end position="117"/>
    </location>
</feature>
<dbReference type="InterPro" id="IPR003661">
    <property type="entry name" value="HisK_dim/P_dom"/>
</dbReference>
<evidence type="ECO:0000256" key="9">
    <source>
        <dbReference type="ARBA" id="ARBA00022840"/>
    </source>
</evidence>
<comment type="catalytic activity">
    <reaction evidence="1">
        <text>ATP + protein L-histidine = ADP + protein N-phospho-L-histidine.</text>
        <dbReference type="EC" id="2.7.13.3"/>
    </reaction>
</comment>
<evidence type="ECO:0000256" key="1">
    <source>
        <dbReference type="ARBA" id="ARBA00000085"/>
    </source>
</evidence>
<keyword evidence="10" id="KW-0812">Transmembrane</keyword>
<dbReference type="InterPro" id="IPR003594">
    <property type="entry name" value="HATPase_dom"/>
</dbReference>
<evidence type="ECO:0000259" key="11">
    <source>
        <dbReference type="PROSITE" id="PS50109"/>
    </source>
</evidence>
<dbReference type="InterPro" id="IPR004358">
    <property type="entry name" value="Sig_transdc_His_kin-like_C"/>
</dbReference>
<dbReference type="GO" id="GO:0005524">
    <property type="term" value="F:ATP binding"/>
    <property type="evidence" value="ECO:0007669"/>
    <property type="project" value="UniProtKB-KW"/>
</dbReference>
<reference evidence="12" key="1">
    <citation type="submission" date="2020-08" db="EMBL/GenBank/DDBJ databases">
        <title>Novel species isolated from subtropical streams in China.</title>
        <authorList>
            <person name="Lu H."/>
        </authorList>
    </citation>
    <scope>NUCLEOTIDE SEQUENCE</scope>
    <source>
        <strain evidence="12">KACC 12607</strain>
    </source>
</reference>
<sequence length="445" mass="48953">MTASPVQQTDEREIQTHQKRVLYAASDYESSAGHKNMLQLIHLRWIAMLGQVSTIALATLVFDIKLPLLQISYVIALLIAFNIASHLRWHEEVKVSNRELFFALLVDVAILTAQLYLSGGIHNPFAFLYLLQVILSAVLLEAWSTWLIVVISGVCLFGLSLFYYPLTLPVEHIDSMPGLYQDGMIICFLVNAALLVFFLTRISGNLSSRDAQLADLRQHATEEEHIVKMGLLASGAAHELGTPLATLSVILGDWRRMPEFSKSPELLEEISEMQRQLQRCKSIVSSILLSAGEARGESSVKTTLNTFLSNLAEDFRTTRPVGTFVFENHLQQDVPVVFDSALKQMMCNVLDNALEASPHWLSLEVSSDANSLSIVVADQGPGFLPEILEKLGQPYQSTKGRPGSGLGIFFVVNVARKLGGAVSARNRAEGGAVVKIVLPLSAIML</sequence>
<dbReference type="Proteomes" id="UP000634011">
    <property type="component" value="Unassembled WGS sequence"/>
</dbReference>
<evidence type="ECO:0000256" key="7">
    <source>
        <dbReference type="ARBA" id="ARBA00022741"/>
    </source>
</evidence>
<dbReference type="EC" id="2.7.13.3" evidence="3"/>
<comment type="subcellular location">
    <subcellularLocation>
        <location evidence="2">Cell membrane</location>
        <topology evidence="2">Multi-pass membrane protein</topology>
    </subcellularLocation>
</comment>
<gene>
    <name evidence="12" type="ORF">H8K32_13590</name>
</gene>
<keyword evidence="10" id="KW-1133">Transmembrane helix</keyword>
<accession>A0A923HR25</accession>
<keyword evidence="4" id="KW-1003">Cell membrane</keyword>
<feature type="domain" description="Histidine kinase" evidence="11">
    <location>
        <begin position="235"/>
        <end position="442"/>
    </location>
</feature>
<keyword evidence="8 12" id="KW-0418">Kinase</keyword>
<dbReference type="PANTHER" id="PTHR44936">
    <property type="entry name" value="SENSOR PROTEIN CREC"/>
    <property type="match status" value="1"/>
</dbReference>
<keyword evidence="5" id="KW-0597">Phosphoprotein</keyword>
<comment type="caution">
    <text evidence="12">The sequence shown here is derived from an EMBL/GenBank/DDBJ whole genome shotgun (WGS) entry which is preliminary data.</text>
</comment>
<feature type="transmembrane region" description="Helical" evidence="10">
    <location>
        <begin position="43"/>
        <end position="62"/>
    </location>
</feature>
<dbReference type="SUPFAM" id="SSF55874">
    <property type="entry name" value="ATPase domain of HSP90 chaperone/DNA topoisomerase II/histidine kinase"/>
    <property type="match status" value="1"/>
</dbReference>